<dbReference type="AlphaFoldDB" id="A0A6B8M6Z1"/>
<dbReference type="Pfam" id="PF00005">
    <property type="entry name" value="ABC_tran"/>
    <property type="match status" value="1"/>
</dbReference>
<name>A0A6B8M6Z1_9HYPH</name>
<dbReference type="Proteomes" id="UP000422569">
    <property type="component" value="Chromosome"/>
</dbReference>
<dbReference type="GO" id="GO:0016887">
    <property type="term" value="F:ATP hydrolysis activity"/>
    <property type="evidence" value="ECO:0007669"/>
    <property type="project" value="InterPro"/>
</dbReference>
<comment type="similarity">
    <text evidence="1">Belongs to the ABC transporter superfamily.</text>
</comment>
<dbReference type="PANTHER" id="PTHR42734:SF19">
    <property type="entry name" value="IRON COMPOUNDS ABC TRANSPORTER, ATP-BINDING PROTEIN"/>
    <property type="match status" value="1"/>
</dbReference>
<dbReference type="GO" id="GO:0005524">
    <property type="term" value="F:ATP binding"/>
    <property type="evidence" value="ECO:0007669"/>
    <property type="project" value="UniProtKB-KW"/>
</dbReference>
<proteinExistence type="inferred from homology"/>
<evidence type="ECO:0000313" key="9">
    <source>
        <dbReference type="Proteomes" id="UP000422569"/>
    </source>
</evidence>
<keyword evidence="9" id="KW-1185">Reference proteome</keyword>
<keyword evidence="5" id="KW-0864">Zinc transport</keyword>
<evidence type="ECO:0000256" key="5">
    <source>
        <dbReference type="ARBA" id="ARBA00022906"/>
    </source>
</evidence>
<dbReference type="EMBL" id="CP044331">
    <property type="protein sequence ID" value="QGM98135.1"/>
    <property type="molecule type" value="Genomic_DNA"/>
</dbReference>
<dbReference type="InterPro" id="IPR017871">
    <property type="entry name" value="ABC_transporter-like_CS"/>
</dbReference>
<dbReference type="GO" id="GO:0006829">
    <property type="term" value="P:zinc ion transport"/>
    <property type="evidence" value="ECO:0007669"/>
    <property type="project" value="UniProtKB-KW"/>
</dbReference>
<sequence length="266" mass="29103">MREATKANLTARDITFSRGERRILDGVGLSISQGETVALLGPNGAGKSTLFRILLGLMKPDGGCIALNESDIANLGRRELARQIAYVPQGHVTPFPYLVADVILLGRLPHNGIFVEPNAKDRRVAHDVAAQLGLTPLLSRPYTEISGGERQLVLLARAIAQEAQFLVLDEPLTGLDFGFQIRVLRLLRHLADDGRGILFSTHHPEHALQIANRAAVLKDARVIADAPARSVITTEMIEKLYGVTLPAPIDWPLCLRDEQIVAELQR</sequence>
<dbReference type="RefSeq" id="WP_016920307.1">
    <property type="nucleotide sequence ID" value="NZ_CP044331.1"/>
</dbReference>
<dbReference type="SUPFAM" id="SSF52540">
    <property type="entry name" value="P-loop containing nucleoside triphosphate hydrolases"/>
    <property type="match status" value="1"/>
</dbReference>
<keyword evidence="5" id="KW-0862">Zinc</keyword>
<dbReference type="InterPro" id="IPR050153">
    <property type="entry name" value="Metal_Ion_Import_ABC"/>
</dbReference>
<dbReference type="KEGG" id="mpar:F7D14_12035"/>
<protein>
    <submittedName>
        <fullName evidence="8">ABC transporter ATP-binding protein</fullName>
    </submittedName>
</protein>
<reference evidence="8 9" key="1">
    <citation type="submission" date="2019-09" db="EMBL/GenBank/DDBJ databases">
        <title>Isolation and complete genome sequencing of Methylocystis species.</title>
        <authorList>
            <person name="Rumah B.L."/>
            <person name="Stead C.E."/>
            <person name="Stevens B.C."/>
            <person name="Minton N.P."/>
            <person name="Grosse-Honebrink A."/>
            <person name="Zhang Y."/>
        </authorList>
    </citation>
    <scope>NUCLEOTIDE SEQUENCE [LARGE SCALE GENOMIC DNA]</scope>
    <source>
        <strain evidence="8 9">BRCS2</strain>
    </source>
</reference>
<evidence type="ECO:0000256" key="1">
    <source>
        <dbReference type="ARBA" id="ARBA00005417"/>
    </source>
</evidence>
<gene>
    <name evidence="8" type="ORF">F7D14_12035</name>
</gene>
<dbReference type="SMART" id="SM00382">
    <property type="entry name" value="AAA"/>
    <property type="match status" value="1"/>
</dbReference>
<dbReference type="PROSITE" id="PS50893">
    <property type="entry name" value="ABC_TRANSPORTER_2"/>
    <property type="match status" value="1"/>
</dbReference>
<evidence type="ECO:0000256" key="3">
    <source>
        <dbReference type="ARBA" id="ARBA00022741"/>
    </source>
</evidence>
<accession>A0A6B8M6Z1</accession>
<evidence type="ECO:0000259" key="7">
    <source>
        <dbReference type="PROSITE" id="PS50893"/>
    </source>
</evidence>
<dbReference type="Gene3D" id="3.40.50.300">
    <property type="entry name" value="P-loop containing nucleotide triphosphate hydrolases"/>
    <property type="match status" value="1"/>
</dbReference>
<dbReference type="CDD" id="cd03214">
    <property type="entry name" value="ABC_Iron-Siderophores_B12_Hemin"/>
    <property type="match status" value="1"/>
</dbReference>
<dbReference type="InterPro" id="IPR003593">
    <property type="entry name" value="AAA+_ATPase"/>
</dbReference>
<dbReference type="PANTHER" id="PTHR42734">
    <property type="entry name" value="METAL TRANSPORT SYSTEM ATP-BINDING PROTEIN TM_0124-RELATED"/>
    <property type="match status" value="1"/>
</dbReference>
<evidence type="ECO:0000256" key="4">
    <source>
        <dbReference type="ARBA" id="ARBA00022840"/>
    </source>
</evidence>
<evidence type="ECO:0000256" key="2">
    <source>
        <dbReference type="ARBA" id="ARBA00022448"/>
    </source>
</evidence>
<keyword evidence="6" id="KW-0406">Ion transport</keyword>
<keyword evidence="4 8" id="KW-0067">ATP-binding</keyword>
<dbReference type="InterPro" id="IPR027417">
    <property type="entry name" value="P-loop_NTPase"/>
</dbReference>
<feature type="domain" description="ABC transporter" evidence="7">
    <location>
        <begin position="9"/>
        <end position="244"/>
    </location>
</feature>
<dbReference type="FunFam" id="3.40.50.300:FF:000134">
    <property type="entry name" value="Iron-enterobactin ABC transporter ATP-binding protein"/>
    <property type="match status" value="1"/>
</dbReference>
<keyword evidence="3" id="KW-0547">Nucleotide-binding</keyword>
<dbReference type="InterPro" id="IPR003439">
    <property type="entry name" value="ABC_transporter-like_ATP-bd"/>
</dbReference>
<organism evidence="8 9">
    <name type="scientific">Methylocystis parvus</name>
    <dbReference type="NCBI Taxonomy" id="134"/>
    <lineage>
        <taxon>Bacteria</taxon>
        <taxon>Pseudomonadati</taxon>
        <taxon>Pseudomonadota</taxon>
        <taxon>Alphaproteobacteria</taxon>
        <taxon>Hyphomicrobiales</taxon>
        <taxon>Methylocystaceae</taxon>
        <taxon>Methylocystis</taxon>
    </lineage>
</organism>
<keyword evidence="2" id="KW-0813">Transport</keyword>
<dbReference type="PROSITE" id="PS00211">
    <property type="entry name" value="ABC_TRANSPORTER_1"/>
    <property type="match status" value="1"/>
</dbReference>
<evidence type="ECO:0000313" key="8">
    <source>
        <dbReference type="EMBL" id="QGM98135.1"/>
    </source>
</evidence>
<evidence type="ECO:0000256" key="6">
    <source>
        <dbReference type="ARBA" id="ARBA00023065"/>
    </source>
</evidence>